<dbReference type="EMBL" id="JADKNH010000011">
    <property type="protein sequence ID" value="MBF4694938.1"/>
    <property type="molecule type" value="Genomic_DNA"/>
</dbReference>
<dbReference type="InterPro" id="IPR000792">
    <property type="entry name" value="Tscrpt_reg_LuxR_C"/>
</dbReference>
<keyword evidence="7" id="KW-1185">Reference proteome</keyword>
<dbReference type="PROSITE" id="PS50043">
    <property type="entry name" value="HTH_LUXR_2"/>
    <property type="match status" value="1"/>
</dbReference>
<keyword evidence="4" id="KW-0812">Transmembrane</keyword>
<keyword evidence="3" id="KW-0804">Transcription</keyword>
<sequence>MHLIILKKQSLDKPIFALISLAIIGIGFLLLIIYNHAPTLSYLVVASGYLLLDMILWTLVAKVSFLFNEPFKVFFPVMGSNLIAVFLGNVLAMIFNDGWQKIYIAVSLCTIFTLLALPLYNALYGKLNALVEEARKRHWISESCLDIFTVKEREIVLLMLEGLKNKEVAERMFISENTLKTHAKNIYAKAEVSNKKELIEKYVSHMNPL</sequence>
<dbReference type="CDD" id="cd06170">
    <property type="entry name" value="LuxR_C_like"/>
    <property type="match status" value="1"/>
</dbReference>
<feature type="transmembrane region" description="Helical" evidence="4">
    <location>
        <begin position="15"/>
        <end position="34"/>
    </location>
</feature>
<keyword evidence="4" id="KW-1133">Transmembrane helix</keyword>
<evidence type="ECO:0000256" key="2">
    <source>
        <dbReference type="ARBA" id="ARBA00023125"/>
    </source>
</evidence>
<feature type="transmembrane region" description="Helical" evidence="4">
    <location>
        <begin position="40"/>
        <end position="61"/>
    </location>
</feature>
<dbReference type="PANTHER" id="PTHR44688">
    <property type="entry name" value="DNA-BINDING TRANSCRIPTIONAL ACTIVATOR DEVR_DOSR"/>
    <property type="match status" value="1"/>
</dbReference>
<gene>
    <name evidence="6" type="ORF">ISU02_17705</name>
</gene>
<evidence type="ECO:0000256" key="4">
    <source>
        <dbReference type="SAM" id="Phobius"/>
    </source>
</evidence>
<dbReference type="InterPro" id="IPR036388">
    <property type="entry name" value="WH-like_DNA-bd_sf"/>
</dbReference>
<dbReference type="Gene3D" id="1.10.10.10">
    <property type="entry name" value="Winged helix-like DNA-binding domain superfamily/Winged helix DNA-binding domain"/>
    <property type="match status" value="1"/>
</dbReference>
<evidence type="ECO:0000259" key="5">
    <source>
        <dbReference type="PROSITE" id="PS50043"/>
    </source>
</evidence>
<organism evidence="6 7">
    <name type="scientific">Fusibacter ferrireducens</name>
    <dbReference type="NCBI Taxonomy" id="2785058"/>
    <lineage>
        <taxon>Bacteria</taxon>
        <taxon>Bacillati</taxon>
        <taxon>Bacillota</taxon>
        <taxon>Clostridia</taxon>
        <taxon>Eubacteriales</taxon>
        <taxon>Eubacteriales Family XII. Incertae Sedis</taxon>
        <taxon>Fusibacter</taxon>
    </lineage>
</organism>
<keyword evidence="2" id="KW-0238">DNA-binding</keyword>
<reference evidence="6 7" key="1">
    <citation type="submission" date="2020-11" db="EMBL/GenBank/DDBJ databases">
        <title>Fusibacter basophilias sp. nov.</title>
        <authorList>
            <person name="Qiu D."/>
        </authorList>
    </citation>
    <scope>NUCLEOTIDE SEQUENCE [LARGE SCALE GENOMIC DNA]</scope>
    <source>
        <strain evidence="6 7">Q10-2</strain>
    </source>
</reference>
<keyword evidence="4" id="KW-0472">Membrane</keyword>
<dbReference type="SMART" id="SM00421">
    <property type="entry name" value="HTH_LUXR"/>
    <property type="match status" value="1"/>
</dbReference>
<dbReference type="PANTHER" id="PTHR44688:SF16">
    <property type="entry name" value="DNA-BINDING TRANSCRIPTIONAL ACTIVATOR DEVR_DOSR"/>
    <property type="match status" value="1"/>
</dbReference>
<dbReference type="PRINTS" id="PR00038">
    <property type="entry name" value="HTHLUXR"/>
</dbReference>
<proteinExistence type="predicted"/>
<dbReference type="Proteomes" id="UP000614200">
    <property type="component" value="Unassembled WGS sequence"/>
</dbReference>
<evidence type="ECO:0000256" key="3">
    <source>
        <dbReference type="ARBA" id="ARBA00023163"/>
    </source>
</evidence>
<accession>A0ABR9ZXR0</accession>
<evidence type="ECO:0000256" key="1">
    <source>
        <dbReference type="ARBA" id="ARBA00023015"/>
    </source>
</evidence>
<dbReference type="SUPFAM" id="SSF46894">
    <property type="entry name" value="C-terminal effector domain of the bipartite response regulators"/>
    <property type="match status" value="1"/>
</dbReference>
<feature type="transmembrane region" description="Helical" evidence="4">
    <location>
        <begin position="73"/>
        <end position="96"/>
    </location>
</feature>
<name>A0ABR9ZXR0_9FIRM</name>
<dbReference type="InterPro" id="IPR016032">
    <property type="entry name" value="Sig_transdc_resp-reg_C-effctor"/>
</dbReference>
<comment type="caution">
    <text evidence="6">The sequence shown here is derived from an EMBL/GenBank/DDBJ whole genome shotgun (WGS) entry which is preliminary data.</text>
</comment>
<keyword evidence="1" id="KW-0805">Transcription regulation</keyword>
<feature type="domain" description="HTH luxR-type" evidence="5">
    <location>
        <begin position="141"/>
        <end position="206"/>
    </location>
</feature>
<evidence type="ECO:0000313" key="6">
    <source>
        <dbReference type="EMBL" id="MBF4694938.1"/>
    </source>
</evidence>
<dbReference type="PROSITE" id="PS00622">
    <property type="entry name" value="HTH_LUXR_1"/>
    <property type="match status" value="1"/>
</dbReference>
<protein>
    <submittedName>
        <fullName evidence="6">Helix-turn-helix transcriptional regulator</fullName>
    </submittedName>
</protein>
<dbReference type="Pfam" id="PF00196">
    <property type="entry name" value="GerE"/>
    <property type="match status" value="1"/>
</dbReference>
<evidence type="ECO:0000313" key="7">
    <source>
        <dbReference type="Proteomes" id="UP000614200"/>
    </source>
</evidence>
<feature type="transmembrane region" description="Helical" evidence="4">
    <location>
        <begin position="102"/>
        <end position="120"/>
    </location>
</feature>